<dbReference type="AlphaFoldDB" id="A0A0E9TUX0"/>
<organism evidence="1">
    <name type="scientific">Anguilla anguilla</name>
    <name type="common">European freshwater eel</name>
    <name type="synonym">Muraena anguilla</name>
    <dbReference type="NCBI Taxonomy" id="7936"/>
    <lineage>
        <taxon>Eukaryota</taxon>
        <taxon>Metazoa</taxon>
        <taxon>Chordata</taxon>
        <taxon>Craniata</taxon>
        <taxon>Vertebrata</taxon>
        <taxon>Euteleostomi</taxon>
        <taxon>Actinopterygii</taxon>
        <taxon>Neopterygii</taxon>
        <taxon>Teleostei</taxon>
        <taxon>Anguilliformes</taxon>
        <taxon>Anguillidae</taxon>
        <taxon>Anguilla</taxon>
    </lineage>
</organism>
<protein>
    <submittedName>
        <fullName evidence="1">Uncharacterized protein</fullName>
    </submittedName>
</protein>
<dbReference type="EMBL" id="GBXM01051226">
    <property type="protein sequence ID" value="JAH57351.1"/>
    <property type="molecule type" value="Transcribed_RNA"/>
</dbReference>
<proteinExistence type="predicted"/>
<reference evidence="1" key="2">
    <citation type="journal article" date="2015" name="Fish Shellfish Immunol.">
        <title>Early steps in the European eel (Anguilla anguilla)-Vibrio vulnificus interaction in the gills: Role of the RtxA13 toxin.</title>
        <authorList>
            <person name="Callol A."/>
            <person name="Pajuelo D."/>
            <person name="Ebbesson L."/>
            <person name="Teles M."/>
            <person name="MacKenzie S."/>
            <person name="Amaro C."/>
        </authorList>
    </citation>
    <scope>NUCLEOTIDE SEQUENCE</scope>
</reference>
<accession>A0A0E9TUX0</accession>
<evidence type="ECO:0000313" key="1">
    <source>
        <dbReference type="EMBL" id="JAH57351.1"/>
    </source>
</evidence>
<name>A0A0E9TUX0_ANGAN</name>
<reference evidence="1" key="1">
    <citation type="submission" date="2014-11" db="EMBL/GenBank/DDBJ databases">
        <authorList>
            <person name="Amaro Gonzalez C."/>
        </authorList>
    </citation>
    <scope>NUCLEOTIDE SEQUENCE</scope>
</reference>
<sequence length="21" mass="2563">MRNLYIIGIPMWQTHHTQLLP</sequence>